<evidence type="ECO:0000256" key="6">
    <source>
        <dbReference type="ARBA" id="ARBA00022825"/>
    </source>
</evidence>
<evidence type="ECO:0000313" key="15">
    <source>
        <dbReference type="Proteomes" id="UP000261480"/>
    </source>
</evidence>
<dbReference type="InterPro" id="IPR038466">
    <property type="entry name" value="S8_pro-domain_sf"/>
</dbReference>
<dbReference type="InterPro" id="IPR009030">
    <property type="entry name" value="Growth_fac_rcpt_cys_sf"/>
</dbReference>
<dbReference type="Proteomes" id="UP000261480">
    <property type="component" value="Unplaced"/>
</dbReference>
<evidence type="ECO:0000256" key="7">
    <source>
        <dbReference type="ARBA" id="ARBA00023145"/>
    </source>
</evidence>
<dbReference type="FunFam" id="3.40.50.200:FF:000021">
    <property type="entry name" value="Proprotein convertase subtilisin/kexin type 5a"/>
    <property type="match status" value="1"/>
</dbReference>
<dbReference type="InterPro" id="IPR022398">
    <property type="entry name" value="Peptidase_S8_His-AS"/>
</dbReference>
<proteinExistence type="inferred from homology"/>
<reference evidence="14" key="2">
    <citation type="submission" date="2025-09" db="UniProtKB">
        <authorList>
            <consortium name="Ensembl"/>
        </authorList>
    </citation>
    <scope>IDENTIFICATION</scope>
</reference>
<dbReference type="Gene3D" id="2.10.220.10">
    <property type="entry name" value="Hormone Receptor, Insulin-like Growth Factor Receptor 1, Chain A, domain 2"/>
    <property type="match status" value="3"/>
</dbReference>
<evidence type="ECO:0000313" key="14">
    <source>
        <dbReference type="Ensembl" id="ENSPMEP00000008241.1"/>
    </source>
</evidence>
<dbReference type="InterPro" id="IPR008979">
    <property type="entry name" value="Galactose-bd-like_sf"/>
</dbReference>
<evidence type="ECO:0000256" key="3">
    <source>
        <dbReference type="ARBA" id="ARBA00022685"/>
    </source>
</evidence>
<name>A0A3B3WZM5_9TELE</name>
<keyword evidence="2 11" id="KW-0645">Protease</keyword>
<dbReference type="InterPro" id="IPR000209">
    <property type="entry name" value="Peptidase_S8/S53_dom"/>
</dbReference>
<dbReference type="CDD" id="cd04059">
    <property type="entry name" value="Peptidases_S8_Protein_convertases_Kexins_Furin-like"/>
    <property type="match status" value="1"/>
</dbReference>
<reference evidence="14" key="1">
    <citation type="submission" date="2025-08" db="UniProtKB">
        <authorList>
            <consortium name="Ensembl"/>
        </authorList>
    </citation>
    <scope>IDENTIFICATION</scope>
</reference>
<evidence type="ECO:0000259" key="13">
    <source>
        <dbReference type="PROSITE" id="PS51829"/>
    </source>
</evidence>
<protein>
    <recommendedName>
        <fullName evidence="13">P/Homo B domain-containing protein</fullName>
    </recommendedName>
</protein>
<keyword evidence="9" id="KW-0325">Glycoprotein</keyword>
<dbReference type="SMART" id="SM00181">
    <property type="entry name" value="EGF"/>
    <property type="match status" value="4"/>
</dbReference>
<dbReference type="InterPro" id="IPR000742">
    <property type="entry name" value="EGF"/>
</dbReference>
<dbReference type="GO" id="GO:0005802">
    <property type="term" value="C:trans-Golgi network"/>
    <property type="evidence" value="ECO:0007669"/>
    <property type="project" value="TreeGrafter"/>
</dbReference>
<dbReference type="PANTHER" id="PTHR42884">
    <property type="entry name" value="PROPROTEIN CONVERTASE SUBTILISIN/KEXIN-RELATED"/>
    <property type="match status" value="1"/>
</dbReference>
<comment type="similarity">
    <text evidence="1">Belongs to the peptidase S8 family. Furin subfamily.</text>
</comment>
<keyword evidence="15" id="KW-1185">Reference proteome</keyword>
<dbReference type="FunFam" id="2.60.120.260:FF:000006">
    <property type="entry name" value="Proprotein convertase subtilisin/kexin type 5"/>
    <property type="match status" value="1"/>
</dbReference>
<dbReference type="Gene3D" id="2.60.120.260">
    <property type="entry name" value="Galactose-binding domain-like"/>
    <property type="match status" value="1"/>
</dbReference>
<evidence type="ECO:0000256" key="12">
    <source>
        <dbReference type="SAM" id="SignalP"/>
    </source>
</evidence>
<dbReference type="SMART" id="SM00261">
    <property type="entry name" value="FU"/>
    <property type="match status" value="5"/>
</dbReference>
<dbReference type="InterPro" id="IPR036852">
    <property type="entry name" value="Peptidase_S8/S53_dom_sf"/>
</dbReference>
<dbReference type="SUPFAM" id="SSF57184">
    <property type="entry name" value="Growth factor receptor domain"/>
    <property type="match status" value="2"/>
</dbReference>
<dbReference type="InterPro" id="IPR006212">
    <property type="entry name" value="Furin_repeat"/>
</dbReference>
<evidence type="ECO:0000256" key="4">
    <source>
        <dbReference type="ARBA" id="ARBA00022729"/>
    </source>
</evidence>
<dbReference type="CDD" id="cd00064">
    <property type="entry name" value="FU"/>
    <property type="match status" value="5"/>
</dbReference>
<keyword evidence="5 11" id="KW-0378">Hydrolase</keyword>
<dbReference type="InterPro" id="IPR034182">
    <property type="entry name" value="Kexin/furin"/>
</dbReference>
<dbReference type="InterPro" id="IPR023827">
    <property type="entry name" value="Peptidase_S8_Asp-AS"/>
</dbReference>
<dbReference type="InterPro" id="IPR032815">
    <property type="entry name" value="S8_pro-domain"/>
</dbReference>
<evidence type="ECO:0000256" key="10">
    <source>
        <dbReference type="PIRSR" id="PIRSR615500-1"/>
    </source>
</evidence>
<dbReference type="SUPFAM" id="SSF52743">
    <property type="entry name" value="Subtilisin-like"/>
    <property type="match status" value="1"/>
</dbReference>
<evidence type="ECO:0000256" key="8">
    <source>
        <dbReference type="ARBA" id="ARBA00023157"/>
    </source>
</evidence>
<dbReference type="AlphaFoldDB" id="A0A3B3WZM5"/>
<feature type="chain" id="PRO_5017472859" description="P/Homo B domain-containing protein" evidence="12">
    <location>
        <begin position="28"/>
        <end position="854"/>
    </location>
</feature>
<dbReference type="GO" id="GO:0016486">
    <property type="term" value="P:peptide hormone processing"/>
    <property type="evidence" value="ECO:0007669"/>
    <property type="project" value="TreeGrafter"/>
</dbReference>
<feature type="domain" description="P/Homo B" evidence="13">
    <location>
        <begin position="426"/>
        <end position="565"/>
    </location>
</feature>
<dbReference type="PROSITE" id="PS51892">
    <property type="entry name" value="SUBTILASE"/>
    <property type="match status" value="1"/>
</dbReference>
<dbReference type="Gene3D" id="3.40.50.200">
    <property type="entry name" value="Peptidase S8/S53 domain"/>
    <property type="match status" value="1"/>
</dbReference>
<dbReference type="GO" id="GO:0004252">
    <property type="term" value="F:serine-type endopeptidase activity"/>
    <property type="evidence" value="ECO:0007669"/>
    <property type="project" value="UniProtKB-UniRule"/>
</dbReference>
<dbReference type="PROSITE" id="PS00136">
    <property type="entry name" value="SUBTILASE_ASP"/>
    <property type="match status" value="1"/>
</dbReference>
<dbReference type="Pfam" id="PF16470">
    <property type="entry name" value="S8_pro-domain"/>
    <property type="match status" value="1"/>
</dbReference>
<dbReference type="InterPro" id="IPR002884">
    <property type="entry name" value="P_dom"/>
</dbReference>
<dbReference type="Pfam" id="PF00082">
    <property type="entry name" value="Peptidase_S8"/>
    <property type="match status" value="1"/>
</dbReference>
<dbReference type="Gene3D" id="3.30.70.850">
    <property type="entry name" value="Peptidase S8, pro-domain"/>
    <property type="match status" value="1"/>
</dbReference>
<dbReference type="PANTHER" id="PTHR42884:SF30">
    <property type="entry name" value="PROPROTEIN CONVERTASE SUBTILISIN_KEXIN TYPE 5"/>
    <property type="match status" value="1"/>
</dbReference>
<feature type="active site" description="Charge relay system" evidence="10 11">
    <location>
        <position position="351"/>
    </location>
</feature>
<sequence>MVPRLNVLVMGHLFTLWMGTLLQLCHATIYTNDWAIKGDPESVKRIAEKYGFTNMGQVSVLKYRAYSLIQQLSASVLITRVAFQVEWLQQQVVLKRVKRTSRRSRLCGHDLVRRHLHPPIHQSAFKHNMHFSCGCQTGMNIAAAWRRGYTGKGVVVSVLDDGIEKEHPDLKPNYVSALGREALFRKGTLIISNLADHGTQCAGTVAASANNSLSDVTDIVEAVSLNFRPQYIDIYLASWGPDDDGATLEGPGPLARLALQTAVETGRHGRGSIFVWASGNGGKAGDHCSCDGYSSSIYTISVSSVGRHGVRPEHLEQCSSTLAAAYGGEETKRMITLGPQQGCSRTLSGTSLSSSLAAGVIALTLEANPLLTWRDVQHIIVRTSKAHHLIAPDWHYNGAGYKVSHLYGFGLLDAESMAKEAERWKQVPAQHECVEEEAIQIIHPGSVLTSAYETTGCSSAASRHVVYVEHIVIRVTITHSRRGDLSITLTSPAGTVSQLLAHRPLDNSTEGFQNWEFMTAHSWGEQAAGEWTLKITDTPSRKRDSSAELGILKKWSLVIYGTAEQPYHVRRRRVRSAEPSVDSDLAEGYDGPCDPECSDDGCDGPGPQQCVTCLHFFLKFKNNSRLCVSECPQGFWGDRRRCKRCYSSCASCSGSRSNQCTSCVPGHHLTEGTDTCTASCGDNYYLDHDLCKKCNENCLKCTSYSICTECKPGTSLQGNRCQRSCDGGFYHDAQEDECRPCDKACATCAGENGVEACSRCAKGFLMEEWRCVSSCSAGFYATEPSPEIADGHRICRRCDSSCLTCAGPSWQNCSSCSSGHRLQEGVCVVNTECTDGQSTIFPPLFHVGLNAPGK</sequence>
<evidence type="ECO:0000256" key="9">
    <source>
        <dbReference type="ARBA" id="ARBA00023180"/>
    </source>
</evidence>
<dbReference type="Pfam" id="PF01483">
    <property type="entry name" value="P_proprotein"/>
    <property type="match status" value="1"/>
</dbReference>
<keyword evidence="6 11" id="KW-0720">Serine protease</keyword>
<dbReference type="PROSITE" id="PS51829">
    <property type="entry name" value="P_HOMO_B"/>
    <property type="match status" value="1"/>
</dbReference>
<dbReference type="InterPro" id="IPR015500">
    <property type="entry name" value="Peptidase_S8_subtilisin-rel"/>
</dbReference>
<dbReference type="PROSITE" id="PS00137">
    <property type="entry name" value="SUBTILASE_HIS"/>
    <property type="match status" value="1"/>
</dbReference>
<evidence type="ECO:0000256" key="5">
    <source>
        <dbReference type="ARBA" id="ARBA00022801"/>
    </source>
</evidence>
<evidence type="ECO:0000256" key="11">
    <source>
        <dbReference type="PROSITE-ProRule" id="PRU01240"/>
    </source>
</evidence>
<keyword evidence="4 12" id="KW-0732">Signal</keyword>
<keyword evidence="8" id="KW-1015">Disulfide bond</keyword>
<keyword evidence="7" id="KW-0865">Zymogen</keyword>
<evidence type="ECO:0000256" key="1">
    <source>
        <dbReference type="ARBA" id="ARBA00005325"/>
    </source>
</evidence>
<accession>A0A3B3WZM5</accession>
<dbReference type="GO" id="GO:0000139">
    <property type="term" value="C:Golgi membrane"/>
    <property type="evidence" value="ECO:0007669"/>
    <property type="project" value="TreeGrafter"/>
</dbReference>
<dbReference type="Ensembl" id="ENSPMET00000002790.1">
    <property type="protein sequence ID" value="ENSPMEP00000008241.1"/>
    <property type="gene ID" value="ENSPMEG00000010201.1"/>
</dbReference>
<feature type="signal peptide" evidence="12">
    <location>
        <begin position="1"/>
        <end position="27"/>
    </location>
</feature>
<keyword evidence="3" id="KW-0165">Cleavage on pair of basic residues</keyword>
<dbReference type="PRINTS" id="PR00723">
    <property type="entry name" value="SUBTILISIN"/>
</dbReference>
<evidence type="ECO:0000256" key="2">
    <source>
        <dbReference type="ARBA" id="ARBA00022670"/>
    </source>
</evidence>
<dbReference type="SUPFAM" id="SSF49785">
    <property type="entry name" value="Galactose-binding domain-like"/>
    <property type="match status" value="1"/>
</dbReference>
<feature type="active site" description="Charge relay system" evidence="10 11">
    <location>
        <position position="160"/>
    </location>
</feature>
<organism evidence="14 15">
    <name type="scientific">Poecilia mexicana</name>
    <dbReference type="NCBI Taxonomy" id="48701"/>
    <lineage>
        <taxon>Eukaryota</taxon>
        <taxon>Metazoa</taxon>
        <taxon>Chordata</taxon>
        <taxon>Craniata</taxon>
        <taxon>Vertebrata</taxon>
        <taxon>Euteleostomi</taxon>
        <taxon>Actinopterygii</taxon>
        <taxon>Neopterygii</taxon>
        <taxon>Teleostei</taxon>
        <taxon>Neoteleostei</taxon>
        <taxon>Acanthomorphata</taxon>
        <taxon>Ovalentaria</taxon>
        <taxon>Atherinomorphae</taxon>
        <taxon>Cyprinodontiformes</taxon>
        <taxon>Poeciliidae</taxon>
        <taxon>Poeciliinae</taxon>
        <taxon>Poecilia</taxon>
    </lineage>
</organism>
<feature type="active site" description="Charge relay system" evidence="10 11">
    <location>
        <position position="197"/>
    </location>
</feature>